<evidence type="ECO:0000256" key="7">
    <source>
        <dbReference type="ARBA" id="ARBA00023180"/>
    </source>
</evidence>
<evidence type="ECO:0000313" key="12">
    <source>
        <dbReference type="Proteomes" id="UP001558613"/>
    </source>
</evidence>
<evidence type="ECO:0000256" key="8">
    <source>
        <dbReference type="ARBA" id="ARBA00023319"/>
    </source>
</evidence>
<dbReference type="InterPro" id="IPR013106">
    <property type="entry name" value="Ig_V-set"/>
</dbReference>
<dbReference type="Proteomes" id="UP001558613">
    <property type="component" value="Unassembled WGS sequence"/>
</dbReference>
<gene>
    <name evidence="11" type="ORF">QQF64_001488</name>
</gene>
<dbReference type="InterPro" id="IPR047164">
    <property type="entry name" value="OX2G-like"/>
</dbReference>
<feature type="domain" description="Ig-like" evidence="10">
    <location>
        <begin position="154"/>
        <end position="257"/>
    </location>
</feature>
<evidence type="ECO:0000259" key="10">
    <source>
        <dbReference type="PROSITE" id="PS50835"/>
    </source>
</evidence>
<keyword evidence="7" id="KW-0325">Glycoprotein</keyword>
<evidence type="ECO:0000256" key="4">
    <source>
        <dbReference type="ARBA" id="ARBA00022989"/>
    </source>
</evidence>
<dbReference type="InterPro" id="IPR003599">
    <property type="entry name" value="Ig_sub"/>
</dbReference>
<dbReference type="InterPro" id="IPR036179">
    <property type="entry name" value="Ig-like_dom_sf"/>
</dbReference>
<dbReference type="SMART" id="SM00409">
    <property type="entry name" value="IG"/>
    <property type="match status" value="1"/>
</dbReference>
<dbReference type="PANTHER" id="PTHR46841:SF7">
    <property type="entry name" value="IG-LIKE DOMAIN-CONTAINING PROTEIN"/>
    <property type="match status" value="1"/>
</dbReference>
<dbReference type="SUPFAM" id="SSF48726">
    <property type="entry name" value="Immunoglobulin"/>
    <property type="match status" value="2"/>
</dbReference>
<proteinExistence type="predicted"/>
<evidence type="ECO:0000256" key="5">
    <source>
        <dbReference type="ARBA" id="ARBA00023136"/>
    </source>
</evidence>
<dbReference type="InterPro" id="IPR013783">
    <property type="entry name" value="Ig-like_fold"/>
</dbReference>
<keyword evidence="4 9" id="KW-1133">Transmembrane helix</keyword>
<keyword evidence="2 9" id="KW-0812">Transmembrane</keyword>
<keyword evidence="12" id="KW-1185">Reference proteome</keyword>
<dbReference type="EMBL" id="JAYMGO010000001">
    <property type="protein sequence ID" value="KAL1282685.1"/>
    <property type="molecule type" value="Genomic_DNA"/>
</dbReference>
<dbReference type="InterPro" id="IPR007110">
    <property type="entry name" value="Ig-like_dom"/>
</dbReference>
<evidence type="ECO:0000256" key="2">
    <source>
        <dbReference type="ARBA" id="ARBA00022692"/>
    </source>
</evidence>
<organism evidence="11 12">
    <name type="scientific">Cirrhinus molitorella</name>
    <name type="common">mud carp</name>
    <dbReference type="NCBI Taxonomy" id="172907"/>
    <lineage>
        <taxon>Eukaryota</taxon>
        <taxon>Metazoa</taxon>
        <taxon>Chordata</taxon>
        <taxon>Craniata</taxon>
        <taxon>Vertebrata</taxon>
        <taxon>Euteleostomi</taxon>
        <taxon>Actinopterygii</taxon>
        <taxon>Neopterygii</taxon>
        <taxon>Teleostei</taxon>
        <taxon>Ostariophysi</taxon>
        <taxon>Cypriniformes</taxon>
        <taxon>Cyprinidae</taxon>
        <taxon>Labeoninae</taxon>
        <taxon>Labeonini</taxon>
        <taxon>Cirrhinus</taxon>
    </lineage>
</organism>
<keyword evidence="3" id="KW-0732">Signal</keyword>
<evidence type="ECO:0000256" key="1">
    <source>
        <dbReference type="ARBA" id="ARBA00004167"/>
    </source>
</evidence>
<evidence type="ECO:0000256" key="9">
    <source>
        <dbReference type="SAM" id="Phobius"/>
    </source>
</evidence>
<dbReference type="Gene3D" id="2.60.40.10">
    <property type="entry name" value="Immunoglobulins"/>
    <property type="match status" value="2"/>
</dbReference>
<feature type="domain" description="Ig-like" evidence="10">
    <location>
        <begin position="67"/>
        <end position="145"/>
    </location>
</feature>
<dbReference type="InterPro" id="IPR013162">
    <property type="entry name" value="CD80_C2-set"/>
</dbReference>
<dbReference type="SMART" id="SM00406">
    <property type="entry name" value="IGv"/>
    <property type="match status" value="1"/>
</dbReference>
<feature type="transmembrane region" description="Helical" evidence="9">
    <location>
        <begin position="273"/>
        <end position="293"/>
    </location>
</feature>
<protein>
    <recommendedName>
        <fullName evidence="10">Ig-like domain-containing protein</fullName>
    </recommendedName>
</protein>
<keyword evidence="5 9" id="KW-0472">Membrane</keyword>
<name>A0ABR3P1N2_9TELE</name>
<evidence type="ECO:0000256" key="3">
    <source>
        <dbReference type="ARBA" id="ARBA00022729"/>
    </source>
</evidence>
<dbReference type="PROSITE" id="PS50835">
    <property type="entry name" value="IG_LIKE"/>
    <property type="match status" value="2"/>
</dbReference>
<sequence>MGSYSARTFSPPSETTYQSVITIENRKHVLVASKLAETNKEMRQVIEDLKAYLSDIVARGDTAVEFGQDASFSCTLSDASGVKQVTWQRVRDNEPVQTLATFSDLFKDHVDDQYVGKVTFISSSVNSTSIKIKNATFEDEACYICSFKVYPSQPKRQTLCLAVKGIIEISTSVNPATSSDPDVVVSCSATGKPTPTINWKSAEEDLNNFRSSNFTTLNKDSSTTITSNLTLPLSEFHGKYVECVAQSDIIEKSDQIYVPEVDYKENKVTLRNYIIPMLVVIIISIVIIAAYLHTKLNDKENQKSACMA</sequence>
<accession>A0ABR3P1N2</accession>
<keyword evidence="6" id="KW-1015">Disulfide bond</keyword>
<keyword evidence="8" id="KW-0393">Immunoglobulin domain</keyword>
<dbReference type="Pfam" id="PF08205">
    <property type="entry name" value="C2-set_2"/>
    <property type="match status" value="1"/>
</dbReference>
<evidence type="ECO:0000313" key="11">
    <source>
        <dbReference type="EMBL" id="KAL1282685.1"/>
    </source>
</evidence>
<comment type="caution">
    <text evidence="11">The sequence shown here is derived from an EMBL/GenBank/DDBJ whole genome shotgun (WGS) entry which is preliminary data.</text>
</comment>
<reference evidence="11 12" key="1">
    <citation type="submission" date="2023-09" db="EMBL/GenBank/DDBJ databases">
        <authorList>
            <person name="Wang M."/>
        </authorList>
    </citation>
    <scope>NUCLEOTIDE SEQUENCE [LARGE SCALE GENOMIC DNA]</scope>
    <source>
        <strain evidence="11">GT-2023</strain>
        <tissue evidence="11">Liver</tissue>
    </source>
</reference>
<dbReference type="Pfam" id="PF07686">
    <property type="entry name" value="V-set"/>
    <property type="match status" value="1"/>
</dbReference>
<evidence type="ECO:0000256" key="6">
    <source>
        <dbReference type="ARBA" id="ARBA00023157"/>
    </source>
</evidence>
<dbReference type="PANTHER" id="PTHR46841">
    <property type="entry name" value="OX-2 MEMBRANE GLYCOPROTEIN"/>
    <property type="match status" value="1"/>
</dbReference>
<comment type="subcellular location">
    <subcellularLocation>
        <location evidence="1">Membrane</location>
        <topology evidence="1">Single-pass membrane protein</topology>
    </subcellularLocation>
</comment>